<keyword evidence="4" id="KW-0436">Ligase</keyword>
<proteinExistence type="predicted"/>
<keyword evidence="5" id="KW-1185">Reference proteome</keyword>
<dbReference type="Pfam" id="PF08245">
    <property type="entry name" value="Mur_ligase_M"/>
    <property type="match status" value="1"/>
</dbReference>
<evidence type="ECO:0000259" key="3">
    <source>
        <dbReference type="Pfam" id="PF08245"/>
    </source>
</evidence>
<evidence type="ECO:0000313" key="5">
    <source>
        <dbReference type="Proteomes" id="UP000770161"/>
    </source>
</evidence>
<protein>
    <submittedName>
        <fullName evidence="4">UDP-N-acetylmuramoylalanyl-D-glutamate--2, 6-diaminopimelate ligase</fullName>
    </submittedName>
</protein>
<accession>A0ABS6GVK0</accession>
<sequence>MEITNVLSKIKRDIIFDDHSYKVNFNKDCSDVTSMYQDIQDSSIFILKSSKHSKKYAIEAVKKNPVLIITNMPLNSLDDIKGNVYVVYIDNYESVAIKLVHLFYDKYIEQLKFIAVTGTNGKTTTSHMICKLLSKMDVKVATIGTLGVYDDDYNKIEFLHSTPTTPMHFEFAEIIKYFAERDYDYIVYEATSIALDQRRVDFIQNEIAVFTNFSSEHLEYHHTIENYLESKLKLDQLSKRSMVNYDTKEYLKICNDKYHFSNNNDTYYKYELKNNKLYISIGKEVYKLDVLFNGTHNYINLATSIFTLHKLNFNIIDILKAVETMKPPAHRFETFEINDYQFILDFAHTPLAIKESIEDALRYASNIDKQLTVMITGVGLRGYDKIESTMKLIPKYIDQVVLASEQVGYENENLIIDTMIKNLPKTYDLNNLIIGKSRKEAIEKIINKVNKKENIILLTGINEPQHYRGKLIGHDDKTYITKCINHERG</sequence>
<comment type="caution">
    <text evidence="4">The sequence shown here is derived from an EMBL/GenBank/DDBJ whole genome shotgun (WGS) entry which is preliminary data.</text>
</comment>
<dbReference type="PANTHER" id="PTHR23135">
    <property type="entry name" value="MUR LIGASE FAMILY MEMBER"/>
    <property type="match status" value="1"/>
</dbReference>
<dbReference type="InterPro" id="IPR004101">
    <property type="entry name" value="Mur_ligase_C"/>
</dbReference>
<comment type="pathway">
    <text evidence="1">Cell wall biogenesis; peptidoglycan biosynthesis.</text>
</comment>
<dbReference type="RefSeq" id="WP_216683479.1">
    <property type="nucleotide sequence ID" value="NZ_JACWFB010000008.1"/>
</dbReference>
<evidence type="ECO:0000259" key="2">
    <source>
        <dbReference type="Pfam" id="PF02875"/>
    </source>
</evidence>
<dbReference type="Pfam" id="PF02875">
    <property type="entry name" value="Mur_ligase_C"/>
    <property type="match status" value="1"/>
</dbReference>
<dbReference type="GO" id="GO:0016874">
    <property type="term" value="F:ligase activity"/>
    <property type="evidence" value="ECO:0007669"/>
    <property type="project" value="UniProtKB-KW"/>
</dbReference>
<reference evidence="4 5" key="1">
    <citation type="submission" date="2021-06" db="EMBL/GenBank/DDBJ databases">
        <title>Staphylococcus lentus K169 genome sequencing.</title>
        <authorList>
            <person name="Sundareshan S."/>
            <person name="Akhila D.S."/>
            <person name="Prachi D."/>
            <person name="Sivakumar R."/>
            <person name="Rajendhran J."/>
            <person name="Isloor S."/>
            <person name="Hegde N.R."/>
        </authorList>
    </citation>
    <scope>NUCLEOTIDE SEQUENCE [LARGE SCALE GENOMIC DNA]</scope>
    <source>
        <strain evidence="4 5">K169</strain>
    </source>
</reference>
<feature type="domain" description="Mur ligase central" evidence="3">
    <location>
        <begin position="116"/>
        <end position="306"/>
    </location>
</feature>
<organism evidence="4 5">
    <name type="scientific">Mammaliicoccus lentus</name>
    <name type="common">Staphylococcus lentus</name>
    <dbReference type="NCBI Taxonomy" id="42858"/>
    <lineage>
        <taxon>Bacteria</taxon>
        <taxon>Bacillati</taxon>
        <taxon>Bacillota</taxon>
        <taxon>Bacilli</taxon>
        <taxon>Bacillales</taxon>
        <taxon>Staphylococcaceae</taxon>
        <taxon>Mammaliicoccus</taxon>
    </lineage>
</organism>
<name>A0ABS6GVK0_MAMLE</name>
<dbReference type="EMBL" id="JAHLZN010000007">
    <property type="protein sequence ID" value="MBU6113479.1"/>
    <property type="molecule type" value="Genomic_DNA"/>
</dbReference>
<gene>
    <name evidence="4" type="ORF">KQ656_05890</name>
</gene>
<evidence type="ECO:0000256" key="1">
    <source>
        <dbReference type="ARBA" id="ARBA00004752"/>
    </source>
</evidence>
<dbReference type="PANTHER" id="PTHR23135:SF4">
    <property type="entry name" value="UDP-N-ACETYLMURAMOYL-L-ALANYL-D-GLUTAMATE--2,6-DIAMINOPIMELATE LIGASE MURE HOMOLOG, CHLOROPLASTIC"/>
    <property type="match status" value="1"/>
</dbReference>
<dbReference type="InterPro" id="IPR013221">
    <property type="entry name" value="Mur_ligase_cen"/>
</dbReference>
<feature type="domain" description="Mur ligase C-terminal" evidence="2">
    <location>
        <begin position="330"/>
        <end position="460"/>
    </location>
</feature>
<dbReference type="Proteomes" id="UP000770161">
    <property type="component" value="Unassembled WGS sequence"/>
</dbReference>
<evidence type="ECO:0000313" key="4">
    <source>
        <dbReference type="EMBL" id="MBU6113479.1"/>
    </source>
</evidence>